<reference evidence="1 2" key="1">
    <citation type="journal article" date="2016" name="Nat. Commun.">
        <title>Thousands of microbial genomes shed light on interconnected biogeochemical processes in an aquifer system.</title>
        <authorList>
            <person name="Anantharaman K."/>
            <person name="Brown C.T."/>
            <person name="Hug L.A."/>
            <person name="Sharon I."/>
            <person name="Castelle C.J."/>
            <person name="Probst A.J."/>
            <person name="Thomas B.C."/>
            <person name="Singh A."/>
            <person name="Wilkins M.J."/>
            <person name="Karaoz U."/>
            <person name="Brodie E.L."/>
            <person name="Williams K.H."/>
            <person name="Hubbard S.S."/>
            <person name="Banfield J.F."/>
        </authorList>
    </citation>
    <scope>NUCLEOTIDE SEQUENCE [LARGE SCALE GENOMIC DNA]</scope>
</reference>
<gene>
    <name evidence="1" type="ORF">A3A38_04000</name>
</gene>
<evidence type="ECO:0000313" key="1">
    <source>
        <dbReference type="EMBL" id="OGG73261.1"/>
    </source>
</evidence>
<evidence type="ECO:0000313" key="2">
    <source>
        <dbReference type="Proteomes" id="UP000177306"/>
    </source>
</evidence>
<sequence>MIRFLRLLNLIKEIRMNEETSWTRITHLAQADRMAKAANYQITIRGESKRFFGLLARKWQHVIADRNSFWASWGDIIDTLSKGGIVELRPRLARDPELDAALG</sequence>
<comment type="caution">
    <text evidence="1">The sequence shown here is derived from an EMBL/GenBank/DDBJ whole genome shotgun (WGS) entry which is preliminary data.</text>
</comment>
<dbReference type="Proteomes" id="UP000177306">
    <property type="component" value="Unassembled WGS sequence"/>
</dbReference>
<proteinExistence type="predicted"/>
<organism evidence="1 2">
    <name type="scientific">Candidatus Kaiserbacteria bacterium RIFCSPLOWO2_01_FULL_53_17</name>
    <dbReference type="NCBI Taxonomy" id="1798511"/>
    <lineage>
        <taxon>Bacteria</taxon>
        <taxon>Candidatus Kaiseribacteriota</taxon>
    </lineage>
</organism>
<protein>
    <submittedName>
        <fullName evidence="1">Uncharacterized protein</fullName>
    </submittedName>
</protein>
<dbReference type="EMBL" id="MFLY01000004">
    <property type="protein sequence ID" value="OGG73261.1"/>
    <property type="molecule type" value="Genomic_DNA"/>
</dbReference>
<dbReference type="AlphaFoldDB" id="A0A1F6EHZ4"/>
<name>A0A1F6EHZ4_9BACT</name>
<accession>A0A1F6EHZ4</accession>